<dbReference type="InterPro" id="IPR029058">
    <property type="entry name" value="AB_hydrolase_fold"/>
</dbReference>
<evidence type="ECO:0000313" key="4">
    <source>
        <dbReference type="Proteomes" id="UP001633002"/>
    </source>
</evidence>
<feature type="compositionally biased region" description="Low complexity" evidence="1">
    <location>
        <begin position="330"/>
        <end position="342"/>
    </location>
</feature>
<reference evidence="3 4" key="1">
    <citation type="submission" date="2024-09" db="EMBL/GenBank/DDBJ databases">
        <title>Chromosome-scale assembly of Riccia sorocarpa.</title>
        <authorList>
            <person name="Paukszto L."/>
        </authorList>
    </citation>
    <scope>NUCLEOTIDE SEQUENCE [LARGE SCALE GENOMIC DNA]</scope>
    <source>
        <strain evidence="3">LP-2024</strain>
        <tissue evidence="3">Aerial parts of the thallus</tissue>
    </source>
</reference>
<dbReference type="PANTHER" id="PTHR43358:SF4">
    <property type="entry name" value="ALPHA_BETA HYDROLASE FOLD-1 DOMAIN-CONTAINING PROTEIN"/>
    <property type="match status" value="1"/>
</dbReference>
<feature type="region of interest" description="Disordered" evidence="1">
    <location>
        <begin position="485"/>
        <end position="541"/>
    </location>
</feature>
<evidence type="ECO:0000259" key="2">
    <source>
        <dbReference type="Pfam" id="PF12146"/>
    </source>
</evidence>
<feature type="region of interest" description="Disordered" evidence="1">
    <location>
        <begin position="422"/>
        <end position="461"/>
    </location>
</feature>
<feature type="domain" description="Serine aminopeptidase S33" evidence="2">
    <location>
        <begin position="71"/>
        <end position="178"/>
    </location>
</feature>
<feature type="region of interest" description="Disordered" evidence="1">
    <location>
        <begin position="324"/>
        <end position="380"/>
    </location>
</feature>
<evidence type="ECO:0000256" key="1">
    <source>
        <dbReference type="SAM" id="MobiDB-lite"/>
    </source>
</evidence>
<dbReference type="InterPro" id="IPR052920">
    <property type="entry name" value="DNA-binding_regulatory"/>
</dbReference>
<keyword evidence="4" id="KW-1185">Reference proteome</keyword>
<proteinExistence type="predicted"/>
<comment type="caution">
    <text evidence="3">The sequence shown here is derived from an EMBL/GenBank/DDBJ whole genome shotgun (WGS) entry which is preliminary data.</text>
</comment>
<organism evidence="3 4">
    <name type="scientific">Riccia sorocarpa</name>
    <dbReference type="NCBI Taxonomy" id="122646"/>
    <lineage>
        <taxon>Eukaryota</taxon>
        <taxon>Viridiplantae</taxon>
        <taxon>Streptophyta</taxon>
        <taxon>Embryophyta</taxon>
        <taxon>Marchantiophyta</taxon>
        <taxon>Marchantiopsida</taxon>
        <taxon>Marchantiidae</taxon>
        <taxon>Marchantiales</taxon>
        <taxon>Ricciaceae</taxon>
        <taxon>Riccia</taxon>
    </lineage>
</organism>
<feature type="compositionally biased region" description="Polar residues" evidence="1">
    <location>
        <begin position="430"/>
        <end position="443"/>
    </location>
</feature>
<dbReference type="PANTHER" id="PTHR43358">
    <property type="entry name" value="ALPHA/BETA-HYDROLASE"/>
    <property type="match status" value="1"/>
</dbReference>
<gene>
    <name evidence="3" type="ORF">R1sor_011330</name>
</gene>
<sequence length="541" mass="60153">MKMIEQLVNFVIRPPRADYSPSHDLLESEFLLKGRKYQRKDLEVTNKRGQVLQCSHYLPQNLPEDIELPCVIYCHGNSGCRADANEAAIILLPSNVTVFTLDFSGSGLSDGDYVSLGWNEMEDLKAVVTFLRTEKHVSRIGLWGRSMGAVTCLMYGAQDPSIAGMVLDSPFANLFDLMMELVDVYKIRLPKFTVKVAVQYMRRAIQKKAAFDIMDLDSVQVAAKSFIPALFGHATEDLFIQPHHSDLIFKAYAGDKNIIKFEGDHNSPRPQFYYDSITIFFYNVLRPPDEPVAPEAPDTVYFDTDGLEMDDDVDESVLYEIMGAERPAHGTPQTPTSTSSGPRQDGLAAETTEEALNQTRSRWQMTRVEVPVNTSNSQDDLSELLRGDLSADALEGSSSSALSENGENGNYRDDFARYRASRGHSDSWDRQLSNGVSRDSSGLVSPRTEDSFAHFPSNRDDEERMVMEAIAASLQDLEVKAAEQKEAAEVVSSPAEDTVGETSKEDSQDTAGATSKEDSSLPQRTRFSFFRGMGSRKSSSR</sequence>
<dbReference type="Gene3D" id="3.40.50.1820">
    <property type="entry name" value="alpha/beta hydrolase"/>
    <property type="match status" value="1"/>
</dbReference>
<evidence type="ECO:0000313" key="3">
    <source>
        <dbReference type="EMBL" id="KAL3697254.1"/>
    </source>
</evidence>
<protein>
    <recommendedName>
        <fullName evidence="2">Serine aminopeptidase S33 domain-containing protein</fullName>
    </recommendedName>
</protein>
<dbReference type="EMBL" id="JBJQOH010000002">
    <property type="protein sequence ID" value="KAL3697254.1"/>
    <property type="molecule type" value="Genomic_DNA"/>
</dbReference>
<feature type="compositionally biased region" description="Basic and acidic residues" evidence="1">
    <location>
        <begin position="447"/>
        <end position="461"/>
    </location>
</feature>
<dbReference type="SUPFAM" id="SSF53474">
    <property type="entry name" value="alpha/beta-Hydrolases"/>
    <property type="match status" value="1"/>
</dbReference>
<dbReference type="Proteomes" id="UP001633002">
    <property type="component" value="Unassembled WGS sequence"/>
</dbReference>
<dbReference type="InterPro" id="IPR022742">
    <property type="entry name" value="Hydrolase_4"/>
</dbReference>
<accession>A0ABD3I2D7</accession>
<feature type="compositionally biased region" description="Polar residues" evidence="1">
    <location>
        <begin position="354"/>
        <end position="364"/>
    </location>
</feature>
<dbReference type="AlphaFoldDB" id="A0ABD3I2D7"/>
<dbReference type="Pfam" id="PF12146">
    <property type="entry name" value="Hydrolase_4"/>
    <property type="match status" value="1"/>
</dbReference>
<name>A0ABD3I2D7_9MARC</name>